<organism evidence="1 2">
    <name type="scientific">Streptococcus mitis</name>
    <dbReference type="NCBI Taxonomy" id="28037"/>
    <lineage>
        <taxon>Bacteria</taxon>
        <taxon>Bacillati</taxon>
        <taxon>Bacillota</taxon>
        <taxon>Bacilli</taxon>
        <taxon>Lactobacillales</taxon>
        <taxon>Streptococcaceae</taxon>
        <taxon>Streptococcus</taxon>
        <taxon>Streptococcus mitis group</taxon>
    </lineage>
</organism>
<sequence length="113" mass="13286">MSKEHKIRMFIMTLLIGSRIELRNIVVKEYYHSILKNAELELKKKLNIDSIHLAPVSNQDISIYSINKDSYILTVQTKYIDTAEEESLTIESLLLKIQIDFKNNMINHVKFFN</sequence>
<proteinExistence type="predicted"/>
<name>A0A3R9JRN1_STRMT</name>
<dbReference type="EMBL" id="RJOA01000006">
    <property type="protein sequence ID" value="RSI99355.1"/>
    <property type="molecule type" value="Genomic_DNA"/>
</dbReference>
<dbReference type="Proteomes" id="UP000280535">
    <property type="component" value="Unassembled WGS sequence"/>
</dbReference>
<protein>
    <submittedName>
        <fullName evidence="1">Uncharacterized protein</fullName>
    </submittedName>
</protein>
<evidence type="ECO:0000313" key="1">
    <source>
        <dbReference type="EMBL" id="RSI99355.1"/>
    </source>
</evidence>
<reference evidence="1 2" key="1">
    <citation type="submission" date="2018-11" db="EMBL/GenBank/DDBJ databases">
        <title>Species Designations Belie Phenotypic and Genotypic Heterogeneity in Oral Streptococci.</title>
        <authorList>
            <person name="Velsko I."/>
        </authorList>
    </citation>
    <scope>NUCLEOTIDE SEQUENCE [LARGE SCALE GENOMIC DNA]</scope>
    <source>
        <strain evidence="1 2">BCC49</strain>
    </source>
</reference>
<evidence type="ECO:0000313" key="2">
    <source>
        <dbReference type="Proteomes" id="UP000280535"/>
    </source>
</evidence>
<dbReference type="AlphaFoldDB" id="A0A3R9JRN1"/>
<gene>
    <name evidence="1" type="ORF">D8843_04045</name>
</gene>
<comment type="caution">
    <text evidence="1">The sequence shown here is derived from an EMBL/GenBank/DDBJ whole genome shotgun (WGS) entry which is preliminary data.</text>
</comment>
<accession>A0A3R9JRN1</accession>